<evidence type="ECO:0000259" key="11">
    <source>
        <dbReference type="PROSITE" id="PS50878"/>
    </source>
</evidence>
<dbReference type="EC" id="2.7.7.49" evidence="1"/>
<evidence type="ECO:0000313" key="12">
    <source>
        <dbReference type="EMBL" id="AGA69724.1"/>
    </source>
</evidence>
<evidence type="ECO:0000313" key="13">
    <source>
        <dbReference type="Proteomes" id="UP000010797"/>
    </source>
</evidence>
<dbReference type="InterPro" id="IPR051083">
    <property type="entry name" value="GrpII_Intron_Splice-Mob/Def"/>
</dbReference>
<protein>
    <recommendedName>
        <fullName evidence="1">RNA-directed DNA polymerase</fullName>
        <ecNumber evidence="1">2.7.7.49</ecNumber>
    </recommendedName>
</protein>
<dbReference type="SUPFAM" id="SSF56672">
    <property type="entry name" value="DNA/RNA polymerases"/>
    <property type="match status" value="1"/>
</dbReference>
<keyword evidence="4" id="KW-0479">Metal-binding</keyword>
<evidence type="ECO:0000256" key="10">
    <source>
        <dbReference type="SAM" id="MobiDB-lite"/>
    </source>
</evidence>
<dbReference type="KEGG" id="ddl:Desdi_2296"/>
<dbReference type="Pfam" id="PF00078">
    <property type="entry name" value="RVT_1"/>
    <property type="match status" value="1"/>
</dbReference>
<accession>L0F7A5</accession>
<reference evidence="13" key="1">
    <citation type="submission" date="2012-02" db="EMBL/GenBank/DDBJ databases">
        <title>Complete sequence of Desulfitobacterium dichloroeliminans LMG P-21439.</title>
        <authorList>
            <person name="Lucas S."/>
            <person name="Han J."/>
            <person name="Lapidus A."/>
            <person name="Cheng J.-F."/>
            <person name="Goodwin L."/>
            <person name="Pitluck S."/>
            <person name="Peters L."/>
            <person name="Ovchinnikova G."/>
            <person name="Teshima H."/>
            <person name="Detter J.C."/>
            <person name="Han C."/>
            <person name="Tapia R."/>
            <person name="Land M."/>
            <person name="Hauser L."/>
            <person name="Kyrpides N."/>
            <person name="Ivanova N."/>
            <person name="Pagani I."/>
            <person name="Kruse T."/>
            <person name="de Vos W.M."/>
            <person name="Boon N."/>
            <person name="Smidt H."/>
            <person name="Woyke T."/>
        </authorList>
    </citation>
    <scope>NUCLEOTIDE SEQUENCE [LARGE SCALE GENOMIC DNA]</scope>
    <source>
        <strain evidence="13">LMG P-21439 / DCA1</strain>
    </source>
</reference>
<evidence type="ECO:0000256" key="1">
    <source>
        <dbReference type="ARBA" id="ARBA00012493"/>
    </source>
</evidence>
<dbReference type="InterPro" id="IPR043502">
    <property type="entry name" value="DNA/RNA_pol_sf"/>
</dbReference>
<comment type="catalytic activity">
    <reaction evidence="9">
        <text>DNA(n) + a 2'-deoxyribonucleoside 5'-triphosphate = DNA(n+1) + diphosphate</text>
        <dbReference type="Rhea" id="RHEA:22508"/>
        <dbReference type="Rhea" id="RHEA-COMP:17339"/>
        <dbReference type="Rhea" id="RHEA-COMP:17340"/>
        <dbReference type="ChEBI" id="CHEBI:33019"/>
        <dbReference type="ChEBI" id="CHEBI:61560"/>
        <dbReference type="ChEBI" id="CHEBI:173112"/>
        <dbReference type="EC" id="2.7.7.49"/>
    </reaction>
</comment>
<feature type="region of interest" description="Disordered" evidence="10">
    <location>
        <begin position="1"/>
        <end position="49"/>
    </location>
</feature>
<dbReference type="eggNOG" id="COG3344">
    <property type="taxonomic scope" value="Bacteria"/>
</dbReference>
<evidence type="ECO:0000256" key="3">
    <source>
        <dbReference type="ARBA" id="ARBA00022695"/>
    </source>
</evidence>
<dbReference type="Pfam" id="PF08388">
    <property type="entry name" value="GIIM"/>
    <property type="match status" value="1"/>
</dbReference>
<dbReference type="PANTHER" id="PTHR34047:SF8">
    <property type="entry name" value="PROTEIN YKFC"/>
    <property type="match status" value="1"/>
</dbReference>
<evidence type="ECO:0000256" key="2">
    <source>
        <dbReference type="ARBA" id="ARBA00022679"/>
    </source>
</evidence>
<dbReference type="GO" id="GO:0003723">
    <property type="term" value="F:RNA binding"/>
    <property type="evidence" value="ECO:0007669"/>
    <property type="project" value="InterPro"/>
</dbReference>
<feature type="domain" description="Reverse transcriptase" evidence="11">
    <location>
        <begin position="103"/>
        <end position="329"/>
    </location>
</feature>
<dbReference type="OrthoDB" id="9793236at2"/>
<keyword evidence="6 12" id="KW-0695">RNA-directed DNA polymerase</keyword>
<proteinExistence type="inferred from homology"/>
<dbReference type="InterPro" id="IPR000477">
    <property type="entry name" value="RT_dom"/>
</dbReference>
<dbReference type="NCBIfam" id="TIGR04416">
    <property type="entry name" value="group_II_RT_mat"/>
    <property type="match status" value="1"/>
</dbReference>
<dbReference type="GO" id="GO:0046872">
    <property type="term" value="F:metal ion binding"/>
    <property type="evidence" value="ECO:0007669"/>
    <property type="project" value="UniProtKB-KW"/>
</dbReference>
<dbReference type="InterPro" id="IPR000123">
    <property type="entry name" value="Reverse_transcriptase_msDNA"/>
</dbReference>
<dbReference type="Proteomes" id="UP000010797">
    <property type="component" value="Chromosome"/>
</dbReference>
<dbReference type="PANTHER" id="PTHR34047">
    <property type="entry name" value="NUCLEAR INTRON MATURASE 1, MITOCHONDRIAL-RELATED"/>
    <property type="match status" value="1"/>
</dbReference>
<evidence type="ECO:0000256" key="7">
    <source>
        <dbReference type="ARBA" id="ARBA00023118"/>
    </source>
</evidence>
<dbReference type="PRINTS" id="PR00866">
    <property type="entry name" value="RNADNAPOLMS"/>
</dbReference>
<dbReference type="Gene3D" id="3.30.70.270">
    <property type="match status" value="1"/>
</dbReference>
<comment type="similarity">
    <text evidence="8">Belongs to the bacterial reverse transcriptase family.</text>
</comment>
<dbReference type="InterPro" id="IPR030931">
    <property type="entry name" value="Group_II_RT_mat"/>
</dbReference>
<dbReference type="CDD" id="cd01651">
    <property type="entry name" value="RT_G2_intron"/>
    <property type="match status" value="1"/>
</dbReference>
<keyword evidence="2" id="KW-0808">Transferase</keyword>
<dbReference type="InterPro" id="IPR043128">
    <property type="entry name" value="Rev_trsase/Diguanyl_cyclase"/>
</dbReference>
<gene>
    <name evidence="12" type="ordered locus">Desdi_2296</name>
</gene>
<evidence type="ECO:0000256" key="5">
    <source>
        <dbReference type="ARBA" id="ARBA00022842"/>
    </source>
</evidence>
<dbReference type="InterPro" id="IPR013597">
    <property type="entry name" value="Mat_intron_G2"/>
</dbReference>
<evidence type="ECO:0000256" key="6">
    <source>
        <dbReference type="ARBA" id="ARBA00022918"/>
    </source>
</evidence>
<dbReference type="RefSeq" id="WP_015262700.1">
    <property type="nucleotide sequence ID" value="NC_019903.1"/>
</dbReference>
<keyword evidence="7" id="KW-0051">Antiviral defense</keyword>
<dbReference type="AlphaFoldDB" id="L0F7A5"/>
<organism evidence="12 13">
    <name type="scientific">Desulfitobacterium dichloroeliminans (strain LMG P-21439 / DCA1)</name>
    <dbReference type="NCBI Taxonomy" id="871963"/>
    <lineage>
        <taxon>Bacteria</taxon>
        <taxon>Bacillati</taxon>
        <taxon>Bacillota</taxon>
        <taxon>Clostridia</taxon>
        <taxon>Eubacteriales</taxon>
        <taxon>Desulfitobacteriaceae</taxon>
        <taxon>Desulfitobacterium</taxon>
    </lineage>
</organism>
<keyword evidence="13" id="KW-1185">Reference proteome</keyword>
<name>L0F7A5_DESDL</name>
<sequence>MNVTKTEAKCSQLPRDESQKEGSPQKNSAEHEGYGGVHSSVRITENNITDADQSKERLLEGVVDRDNMNHAFKRVKSNKGAHGIDGMGVDELLQYLKENGSQLRQSILDGKYRPNPVRRVEIPKEDGKKRMLGIPTVVDRVVQQAIAQQFTPIFEEQFSDNSYGFRPGRSAHDAIKKCQTNIDEGYKYVVDMDLEKYFDTVNQSKLVEVLSRTIKDGRVISLVHKYLRAGVVVRKRFEETEVGVPQGGPLSPLLSNIMLNELDKELERRGHRFVRYADDMMIFCKSRRSAERVLNNIIPFIEEKLFLKVNREKTVVDYVGKVKFLGFSFYQMKGKTRIRIHPRSVAKMRGKVKELTSRSNGMGNELRATKLRRYIMGWINYFKLADMKSLLLQTDEWMRRRIRMIYWKQWKRVRTKLKMLKSLGIREQKAWEYANTRKSYWKTSNSPILSKSLTNNVIKGFGFLFFSEYYRQVTA</sequence>
<dbReference type="GO" id="GO:0051607">
    <property type="term" value="P:defense response to virus"/>
    <property type="evidence" value="ECO:0007669"/>
    <property type="project" value="UniProtKB-KW"/>
</dbReference>
<dbReference type="PROSITE" id="PS50878">
    <property type="entry name" value="RT_POL"/>
    <property type="match status" value="1"/>
</dbReference>
<dbReference type="HOGENOM" id="CLU_013584_2_1_9"/>
<dbReference type="GO" id="GO:0003964">
    <property type="term" value="F:RNA-directed DNA polymerase activity"/>
    <property type="evidence" value="ECO:0007669"/>
    <property type="project" value="UniProtKB-KW"/>
</dbReference>
<evidence type="ECO:0000256" key="8">
    <source>
        <dbReference type="ARBA" id="ARBA00034120"/>
    </source>
</evidence>
<keyword evidence="5" id="KW-0460">Magnesium</keyword>
<dbReference type="EMBL" id="CP003344">
    <property type="protein sequence ID" value="AGA69724.1"/>
    <property type="molecule type" value="Genomic_DNA"/>
</dbReference>
<evidence type="ECO:0000256" key="4">
    <source>
        <dbReference type="ARBA" id="ARBA00022723"/>
    </source>
</evidence>
<keyword evidence="3" id="KW-0548">Nucleotidyltransferase</keyword>
<evidence type="ECO:0000256" key="9">
    <source>
        <dbReference type="ARBA" id="ARBA00048173"/>
    </source>
</evidence>